<feature type="region of interest" description="Disordered" evidence="1">
    <location>
        <begin position="1"/>
        <end position="73"/>
    </location>
</feature>
<reference evidence="2 3" key="1">
    <citation type="submission" date="2020-07" db="EMBL/GenBank/DDBJ databases">
        <title>Exploring microbial biodiversity for novel pathways involved in the catabolism of aromatic compounds derived from lignin.</title>
        <authorList>
            <person name="Elkins J."/>
        </authorList>
    </citation>
    <scope>NUCLEOTIDE SEQUENCE [LARGE SCALE GENOMIC DNA]</scope>
    <source>
        <strain evidence="2 3">H2C3B</strain>
    </source>
</reference>
<dbReference type="Proteomes" id="UP000572540">
    <property type="component" value="Unassembled WGS sequence"/>
</dbReference>
<sequence length="159" mass="15227">MPNSPSIGRSSGALPLGESHTSPAPAADSGQAVGGAPHAGPQVDAKLNALAGNGGNASTAAAGKGTRASFAAKVSSATTAATSAVAAMPQKLAAGMQGRAGRMGAFSQGMANTANGATGMAEAGLNVLGGVMQLEQAAVNQIAELMKQGARNIEEASKG</sequence>
<protein>
    <submittedName>
        <fullName evidence="2">Uncharacterized protein</fullName>
    </submittedName>
</protein>
<gene>
    <name evidence="2" type="ORF">GGD41_000198</name>
</gene>
<accession>A0A7Y9W299</accession>
<dbReference type="EMBL" id="JACCAU010000001">
    <property type="protein sequence ID" value="NYH12970.1"/>
    <property type="molecule type" value="Genomic_DNA"/>
</dbReference>
<organism evidence="2 3">
    <name type="scientific">Paraburkholderia bryophila</name>
    <dbReference type="NCBI Taxonomy" id="420952"/>
    <lineage>
        <taxon>Bacteria</taxon>
        <taxon>Pseudomonadati</taxon>
        <taxon>Pseudomonadota</taxon>
        <taxon>Betaproteobacteria</taxon>
        <taxon>Burkholderiales</taxon>
        <taxon>Burkholderiaceae</taxon>
        <taxon>Paraburkholderia</taxon>
    </lineage>
</organism>
<name>A0A7Y9W299_9BURK</name>
<feature type="compositionally biased region" description="Low complexity" evidence="1">
    <location>
        <begin position="45"/>
        <end position="73"/>
    </location>
</feature>
<evidence type="ECO:0000256" key="1">
    <source>
        <dbReference type="SAM" id="MobiDB-lite"/>
    </source>
</evidence>
<comment type="caution">
    <text evidence="2">The sequence shown here is derived from an EMBL/GenBank/DDBJ whole genome shotgun (WGS) entry which is preliminary data.</text>
</comment>
<dbReference type="RefSeq" id="WP_179703747.1">
    <property type="nucleotide sequence ID" value="NZ_JACCAU010000001.1"/>
</dbReference>
<dbReference type="AlphaFoldDB" id="A0A7Y9W299"/>
<evidence type="ECO:0000313" key="3">
    <source>
        <dbReference type="Proteomes" id="UP000572540"/>
    </source>
</evidence>
<evidence type="ECO:0000313" key="2">
    <source>
        <dbReference type="EMBL" id="NYH12970.1"/>
    </source>
</evidence>
<proteinExistence type="predicted"/>